<feature type="transmembrane region" description="Helical" evidence="2">
    <location>
        <begin position="27"/>
        <end position="48"/>
    </location>
</feature>
<protein>
    <submittedName>
        <fullName evidence="3">Uncharacterized protein</fullName>
    </submittedName>
</protein>
<dbReference type="Proteomes" id="UP000444721">
    <property type="component" value="Unassembled WGS sequence"/>
</dbReference>
<dbReference type="RefSeq" id="XP_044562288.1">
    <property type="nucleotide sequence ID" value="XM_044706885.1"/>
</dbReference>
<evidence type="ECO:0000256" key="1">
    <source>
        <dbReference type="SAM" id="MobiDB-lite"/>
    </source>
</evidence>
<organism evidence="3 4">
    <name type="scientific">Naegleria fowleri</name>
    <name type="common">Brain eating amoeba</name>
    <dbReference type="NCBI Taxonomy" id="5763"/>
    <lineage>
        <taxon>Eukaryota</taxon>
        <taxon>Discoba</taxon>
        <taxon>Heterolobosea</taxon>
        <taxon>Tetramitia</taxon>
        <taxon>Eutetramitia</taxon>
        <taxon>Vahlkampfiidae</taxon>
        <taxon>Naegleria</taxon>
    </lineage>
</organism>
<sequence length="198" mass="22414">MEQTIVNYFEPFVNKTNQSSNKLTSRLALVILLALLPTVACFVLAMLAIGCDNGWFLHMTCITDPWAFGGPCIVMLKCTGFMFVVAILDRRSVIRKRREQELKEKQQQTSTNSVSISTPQPLQNQPQQQVIVNQQQALQPTIPPQAGKFWVNSHPMVGEDQTIRPESFHSVQPEVVVNIMNPIHPAFYVSTEKEMKKM</sequence>
<keyword evidence="2" id="KW-0812">Transmembrane</keyword>
<comment type="caution">
    <text evidence="3">The sequence shown here is derived from an EMBL/GenBank/DDBJ whole genome shotgun (WGS) entry which is preliminary data.</text>
</comment>
<keyword evidence="4" id="KW-1185">Reference proteome</keyword>
<reference evidence="3 4" key="1">
    <citation type="journal article" date="2019" name="Sci. Rep.">
        <title>Nanopore sequencing improves the draft genome of the human pathogenic amoeba Naegleria fowleri.</title>
        <authorList>
            <person name="Liechti N."/>
            <person name="Schurch N."/>
            <person name="Bruggmann R."/>
            <person name="Wittwer M."/>
        </authorList>
    </citation>
    <scope>NUCLEOTIDE SEQUENCE [LARGE SCALE GENOMIC DNA]</scope>
    <source>
        <strain evidence="3 4">ATCC 30894</strain>
    </source>
</reference>
<dbReference type="VEuPathDB" id="AmoebaDB:NfTy_070460"/>
<gene>
    <name evidence="3" type="ORF">FDP41_003567</name>
</gene>
<dbReference type="EMBL" id="VFQX01000034">
    <property type="protein sequence ID" value="KAF0977575.1"/>
    <property type="molecule type" value="Genomic_DNA"/>
</dbReference>
<name>A0A6A5BW71_NAEFO</name>
<evidence type="ECO:0000313" key="4">
    <source>
        <dbReference type="Proteomes" id="UP000444721"/>
    </source>
</evidence>
<accession>A0A6A5BW71</accession>
<dbReference type="AlphaFoldDB" id="A0A6A5BW71"/>
<feature type="transmembrane region" description="Helical" evidence="2">
    <location>
        <begin position="68"/>
        <end position="88"/>
    </location>
</feature>
<feature type="region of interest" description="Disordered" evidence="1">
    <location>
        <begin position="99"/>
        <end position="121"/>
    </location>
</feature>
<evidence type="ECO:0000256" key="2">
    <source>
        <dbReference type="SAM" id="Phobius"/>
    </source>
</evidence>
<dbReference type="VEuPathDB" id="AmoebaDB:FDP41_003567"/>
<feature type="compositionally biased region" description="Polar residues" evidence="1">
    <location>
        <begin position="109"/>
        <end position="118"/>
    </location>
</feature>
<keyword evidence="2" id="KW-0472">Membrane</keyword>
<proteinExistence type="predicted"/>
<dbReference type="GeneID" id="68110785"/>
<evidence type="ECO:0000313" key="3">
    <source>
        <dbReference type="EMBL" id="KAF0977575.1"/>
    </source>
</evidence>
<keyword evidence="2" id="KW-1133">Transmembrane helix</keyword>